<dbReference type="RefSeq" id="WP_265684199.1">
    <property type="nucleotide sequence ID" value="NZ_CP120863.1"/>
</dbReference>
<gene>
    <name evidence="5" type="ORF">K1718_09830</name>
</gene>
<evidence type="ECO:0000256" key="2">
    <source>
        <dbReference type="ARBA" id="ARBA00023125"/>
    </source>
</evidence>
<dbReference type="PANTHER" id="PTHR46796">
    <property type="entry name" value="HTH-TYPE TRANSCRIPTIONAL ACTIVATOR RHAS-RELATED"/>
    <property type="match status" value="1"/>
</dbReference>
<keyword evidence="1" id="KW-0805">Transcription regulation</keyword>
<dbReference type="SMART" id="SM00342">
    <property type="entry name" value="HTH_ARAC"/>
    <property type="match status" value="1"/>
</dbReference>
<name>A0ABY8FCR0_9HYPH</name>
<protein>
    <submittedName>
        <fullName evidence="5">AraC family transcriptional regulator</fullName>
    </submittedName>
</protein>
<evidence type="ECO:0000259" key="4">
    <source>
        <dbReference type="PROSITE" id="PS01124"/>
    </source>
</evidence>
<keyword evidence="6" id="KW-1185">Reference proteome</keyword>
<organism evidence="5 6">
    <name type="scientific">Roseibium porphyridii</name>
    <dbReference type="NCBI Taxonomy" id="2866279"/>
    <lineage>
        <taxon>Bacteria</taxon>
        <taxon>Pseudomonadati</taxon>
        <taxon>Pseudomonadota</taxon>
        <taxon>Alphaproteobacteria</taxon>
        <taxon>Hyphomicrobiales</taxon>
        <taxon>Stappiaceae</taxon>
        <taxon>Roseibium</taxon>
    </lineage>
</organism>
<dbReference type="Gene3D" id="1.10.10.60">
    <property type="entry name" value="Homeodomain-like"/>
    <property type="match status" value="1"/>
</dbReference>
<feature type="domain" description="HTH araC/xylS-type" evidence="4">
    <location>
        <begin position="240"/>
        <end position="340"/>
    </location>
</feature>
<evidence type="ECO:0000256" key="3">
    <source>
        <dbReference type="ARBA" id="ARBA00023163"/>
    </source>
</evidence>
<dbReference type="InterPro" id="IPR035418">
    <property type="entry name" value="AraC-bd_2"/>
</dbReference>
<accession>A0ABY8FCR0</accession>
<evidence type="ECO:0000313" key="6">
    <source>
        <dbReference type="Proteomes" id="UP001209803"/>
    </source>
</evidence>
<dbReference type="Pfam" id="PF12833">
    <property type="entry name" value="HTH_18"/>
    <property type="match status" value="1"/>
</dbReference>
<evidence type="ECO:0000256" key="1">
    <source>
        <dbReference type="ARBA" id="ARBA00023015"/>
    </source>
</evidence>
<sequence>MNDEGFGGMLSCMISQLSGKTPLDRYRCFETLDVDEARDIVARHFCNHRLELASAETPFDACQNRVAGRHLSLNYLRYGADVTIDPGELADFYLIQIPIAGTAEVTNGRQFVSSNTGTATLLNPDRHTKMRWHAGCEQVLLQIERTFVRQVAVRMAGTELGPIRFNAKLDLTHPDLARWAKRLRGLFRGAEAGEVFGKKNDRCQDLMEETLVTSLLDSQPNTVSPMLSRTSGRATPAIVKRATEMICDRFHEDIGLLDISSHAGTTPRNLQLLFKREFGRSPIQYLQGMRLAYARHLLISGSDGLSIAEVADLSGHRHFGRFSVAYKRCFGETPRQTRGYQTLG</sequence>
<dbReference type="Pfam" id="PF14525">
    <property type="entry name" value="AraC_binding_2"/>
    <property type="match status" value="1"/>
</dbReference>
<proteinExistence type="predicted"/>
<dbReference type="Proteomes" id="UP001209803">
    <property type="component" value="Chromosome"/>
</dbReference>
<dbReference type="InterPro" id="IPR009057">
    <property type="entry name" value="Homeodomain-like_sf"/>
</dbReference>
<dbReference type="InterPro" id="IPR050204">
    <property type="entry name" value="AraC_XylS_family_regulators"/>
</dbReference>
<dbReference type="InterPro" id="IPR018060">
    <property type="entry name" value="HTH_AraC"/>
</dbReference>
<reference evidence="5 6" key="1">
    <citation type="submission" date="2023-03" db="EMBL/GenBank/DDBJ databases">
        <title>Roseibium porphyridii sp. nov. and Roseibium rhodosorbium sp. nov. isolated from marine algae, Porphyridium cruentum and Rhodosorus marinus, respectively.</title>
        <authorList>
            <person name="Lee M.W."/>
            <person name="Choi B.J."/>
            <person name="Lee J.K."/>
            <person name="Choi D.G."/>
            <person name="Baek J.H."/>
            <person name="Bayburt H."/>
            <person name="Kim J.M."/>
            <person name="Han D.M."/>
            <person name="Kim K.H."/>
            <person name="Jeon C.O."/>
        </authorList>
    </citation>
    <scope>NUCLEOTIDE SEQUENCE [LARGE SCALE GENOMIC DNA]</scope>
    <source>
        <strain evidence="5 6">KMA01</strain>
    </source>
</reference>
<dbReference type="SUPFAM" id="SSF46689">
    <property type="entry name" value="Homeodomain-like"/>
    <property type="match status" value="2"/>
</dbReference>
<dbReference type="EMBL" id="CP120863">
    <property type="protein sequence ID" value="WFE91635.1"/>
    <property type="molecule type" value="Genomic_DNA"/>
</dbReference>
<keyword evidence="3" id="KW-0804">Transcription</keyword>
<evidence type="ECO:0000313" key="5">
    <source>
        <dbReference type="EMBL" id="WFE91635.1"/>
    </source>
</evidence>
<keyword evidence="2" id="KW-0238">DNA-binding</keyword>
<dbReference type="PROSITE" id="PS01124">
    <property type="entry name" value="HTH_ARAC_FAMILY_2"/>
    <property type="match status" value="1"/>
</dbReference>